<evidence type="ECO:0008006" key="4">
    <source>
        <dbReference type="Google" id="ProtNLM"/>
    </source>
</evidence>
<accession>A0ABP8NTT2</accession>
<organism evidence="2 3">
    <name type="scientific">Rhodococcus olei</name>
    <dbReference type="NCBI Taxonomy" id="2161675"/>
    <lineage>
        <taxon>Bacteria</taxon>
        <taxon>Bacillati</taxon>
        <taxon>Actinomycetota</taxon>
        <taxon>Actinomycetes</taxon>
        <taxon>Mycobacteriales</taxon>
        <taxon>Nocardiaceae</taxon>
        <taxon>Rhodococcus</taxon>
    </lineage>
</organism>
<gene>
    <name evidence="2" type="ORF">GCM10023094_00410</name>
</gene>
<evidence type="ECO:0000256" key="1">
    <source>
        <dbReference type="SAM" id="MobiDB-lite"/>
    </source>
</evidence>
<feature type="compositionally biased region" description="Pro residues" evidence="1">
    <location>
        <begin position="96"/>
        <end position="105"/>
    </location>
</feature>
<protein>
    <recommendedName>
        <fullName evidence="4">Thioredoxin family protein</fullName>
    </recommendedName>
</protein>
<evidence type="ECO:0000313" key="3">
    <source>
        <dbReference type="Proteomes" id="UP001501183"/>
    </source>
</evidence>
<comment type="caution">
    <text evidence="2">The sequence shown here is derived from an EMBL/GenBank/DDBJ whole genome shotgun (WGS) entry which is preliminary data.</text>
</comment>
<dbReference type="EMBL" id="BAABFB010000005">
    <property type="protein sequence ID" value="GAA4470845.1"/>
    <property type="molecule type" value="Genomic_DNA"/>
</dbReference>
<keyword evidence="3" id="KW-1185">Reference proteome</keyword>
<evidence type="ECO:0000313" key="2">
    <source>
        <dbReference type="EMBL" id="GAA4470845.1"/>
    </source>
</evidence>
<name>A0ABP8NTT2_9NOCA</name>
<feature type="region of interest" description="Disordered" evidence="1">
    <location>
        <begin position="83"/>
        <end position="105"/>
    </location>
</feature>
<reference evidence="3" key="1">
    <citation type="journal article" date="2019" name="Int. J. Syst. Evol. Microbiol.">
        <title>The Global Catalogue of Microorganisms (GCM) 10K type strain sequencing project: providing services to taxonomists for standard genome sequencing and annotation.</title>
        <authorList>
            <consortium name="The Broad Institute Genomics Platform"/>
            <consortium name="The Broad Institute Genome Sequencing Center for Infectious Disease"/>
            <person name="Wu L."/>
            <person name="Ma J."/>
        </authorList>
    </citation>
    <scope>NUCLEOTIDE SEQUENCE [LARGE SCALE GENOMIC DNA]</scope>
    <source>
        <strain evidence="3">JCM 32206</strain>
    </source>
</reference>
<sequence>MKVEILYVDECPNRREAGEHVLAALTSAGRVGADVDDRLPSTREEAAAVPFAGSPTILVDGVDAFPAERVTELACRVPDRVWTGGSADRRAAGRGVPPPPVSATS</sequence>
<dbReference type="Proteomes" id="UP001501183">
    <property type="component" value="Unassembled WGS sequence"/>
</dbReference>
<proteinExistence type="predicted"/>